<protein>
    <submittedName>
        <fullName evidence="7">Site-specific integrase</fullName>
    </submittedName>
</protein>
<dbReference type="SUPFAM" id="SSF56349">
    <property type="entry name" value="DNA breaking-rejoining enzymes"/>
    <property type="match status" value="1"/>
</dbReference>
<dbReference type="AlphaFoldDB" id="A0A9D1H158"/>
<reference evidence="7" key="1">
    <citation type="submission" date="2020-10" db="EMBL/GenBank/DDBJ databases">
        <authorList>
            <person name="Gilroy R."/>
        </authorList>
    </citation>
    <scope>NUCLEOTIDE SEQUENCE</scope>
    <source>
        <strain evidence="7">CHK181-108</strain>
    </source>
</reference>
<evidence type="ECO:0000256" key="2">
    <source>
        <dbReference type="ARBA" id="ARBA00023125"/>
    </source>
</evidence>
<dbReference type="InterPro" id="IPR002104">
    <property type="entry name" value="Integrase_catalytic"/>
</dbReference>
<evidence type="ECO:0000256" key="3">
    <source>
        <dbReference type="ARBA" id="ARBA00023172"/>
    </source>
</evidence>
<dbReference type="GO" id="GO:0003677">
    <property type="term" value="F:DNA binding"/>
    <property type="evidence" value="ECO:0007669"/>
    <property type="project" value="UniProtKB-UniRule"/>
</dbReference>
<dbReference type="InterPro" id="IPR050090">
    <property type="entry name" value="Tyrosine_recombinase_XerCD"/>
</dbReference>
<dbReference type="Pfam" id="PF13102">
    <property type="entry name" value="Phage_int_SAM_5"/>
    <property type="match status" value="1"/>
</dbReference>
<dbReference type="Proteomes" id="UP000824165">
    <property type="component" value="Unassembled WGS sequence"/>
</dbReference>
<dbReference type="PROSITE" id="PS51898">
    <property type="entry name" value="TYR_RECOMBINASE"/>
    <property type="match status" value="1"/>
</dbReference>
<dbReference type="InterPro" id="IPR044068">
    <property type="entry name" value="CB"/>
</dbReference>
<dbReference type="Gene3D" id="1.10.443.10">
    <property type="entry name" value="Intergrase catalytic core"/>
    <property type="match status" value="1"/>
</dbReference>
<dbReference type="EMBL" id="DVLU01000004">
    <property type="protein sequence ID" value="HIT84353.1"/>
    <property type="molecule type" value="Genomic_DNA"/>
</dbReference>
<reference evidence="7" key="2">
    <citation type="journal article" date="2021" name="PeerJ">
        <title>Extensive microbial diversity within the chicken gut microbiome revealed by metagenomics and culture.</title>
        <authorList>
            <person name="Gilroy R."/>
            <person name="Ravi A."/>
            <person name="Getino M."/>
            <person name="Pursley I."/>
            <person name="Horton D.L."/>
            <person name="Alikhan N.F."/>
            <person name="Baker D."/>
            <person name="Gharbi K."/>
            <person name="Hall N."/>
            <person name="Watson M."/>
            <person name="Adriaenssens E.M."/>
            <person name="Foster-Nyarko E."/>
            <person name="Jarju S."/>
            <person name="Secka A."/>
            <person name="Antonio M."/>
            <person name="Oren A."/>
            <person name="Chaudhuri R.R."/>
            <person name="La Ragione R."/>
            <person name="Hildebrand F."/>
            <person name="Pallen M.J."/>
        </authorList>
    </citation>
    <scope>NUCLEOTIDE SEQUENCE</scope>
    <source>
        <strain evidence="7">CHK181-108</strain>
    </source>
</reference>
<evidence type="ECO:0000259" key="6">
    <source>
        <dbReference type="PROSITE" id="PS51900"/>
    </source>
</evidence>
<dbReference type="InterPro" id="IPR010998">
    <property type="entry name" value="Integrase_recombinase_N"/>
</dbReference>
<dbReference type="PANTHER" id="PTHR30349:SF64">
    <property type="entry name" value="PROPHAGE INTEGRASE INTD-RELATED"/>
    <property type="match status" value="1"/>
</dbReference>
<dbReference type="PROSITE" id="PS51900">
    <property type="entry name" value="CB"/>
    <property type="match status" value="1"/>
</dbReference>
<dbReference type="InterPro" id="IPR025269">
    <property type="entry name" value="SAM-like_dom"/>
</dbReference>
<proteinExistence type="inferred from homology"/>
<evidence type="ECO:0000259" key="5">
    <source>
        <dbReference type="PROSITE" id="PS51898"/>
    </source>
</evidence>
<name>A0A9D1H158_9FIRM</name>
<evidence type="ECO:0000313" key="8">
    <source>
        <dbReference type="Proteomes" id="UP000824165"/>
    </source>
</evidence>
<accession>A0A9D1H158</accession>
<keyword evidence="3" id="KW-0233">DNA recombination</keyword>
<dbReference type="GO" id="GO:0006310">
    <property type="term" value="P:DNA recombination"/>
    <property type="evidence" value="ECO:0007669"/>
    <property type="project" value="UniProtKB-KW"/>
</dbReference>
<comment type="caution">
    <text evidence="7">The sequence shown here is derived from an EMBL/GenBank/DDBJ whole genome shotgun (WGS) entry which is preliminary data.</text>
</comment>
<gene>
    <name evidence="7" type="ORF">IAA60_00450</name>
</gene>
<sequence length="380" mass="44503">MLKGSLQEKNGIYQAVFYYNGKQKWKSTGIKVQRGNKRKAQQRLKEILLEYESNPHMYDKISFVDYSRKWLEKEEGAIDIITFESYKQHVEKHIIPYFEPLDLRLQQVTFEHIEKYYSYKLHNGRLDGKKGGLSRDSIKRHGVVLSLIFKDAVKRELIKQNPCEFAKIPKAQKSKNINYYTKEQCQTLLDIIKGEPLHDMVYITFLYGLRRSELVGLRWRDINFSAGTVTICHTIVANGIVVEKDKTKSQASNRVYPLLDDVREMLLNIKEKQKADKKLYGKKYINSGYVFTNEEGKPYYPDYPSKRLIKIIKRNNLPRITWHDLRHSCASALLNENWSMKDISDWLGHADISTTMNIYAHLDMTHKRKMGNSLNGLLKA</sequence>
<feature type="domain" description="Tyr recombinase" evidence="5">
    <location>
        <begin position="175"/>
        <end position="372"/>
    </location>
</feature>
<evidence type="ECO:0000256" key="4">
    <source>
        <dbReference type="PROSITE-ProRule" id="PRU01248"/>
    </source>
</evidence>
<organism evidence="7 8">
    <name type="scientific">Candidatus Ornithomonoglobus intestinigallinarum</name>
    <dbReference type="NCBI Taxonomy" id="2840894"/>
    <lineage>
        <taxon>Bacteria</taxon>
        <taxon>Bacillati</taxon>
        <taxon>Bacillota</taxon>
        <taxon>Clostridia</taxon>
        <taxon>Candidatus Ornithomonoglobus</taxon>
    </lineage>
</organism>
<evidence type="ECO:0000256" key="1">
    <source>
        <dbReference type="ARBA" id="ARBA00008857"/>
    </source>
</evidence>
<dbReference type="Gene3D" id="1.10.150.130">
    <property type="match status" value="1"/>
</dbReference>
<dbReference type="Pfam" id="PF00589">
    <property type="entry name" value="Phage_integrase"/>
    <property type="match status" value="1"/>
</dbReference>
<dbReference type="GO" id="GO:0015074">
    <property type="term" value="P:DNA integration"/>
    <property type="evidence" value="ECO:0007669"/>
    <property type="project" value="InterPro"/>
</dbReference>
<feature type="domain" description="Core-binding (CB)" evidence="6">
    <location>
        <begin position="61"/>
        <end position="153"/>
    </location>
</feature>
<dbReference type="CDD" id="cd01189">
    <property type="entry name" value="INT_ICEBs1_C_like"/>
    <property type="match status" value="1"/>
</dbReference>
<keyword evidence="2 4" id="KW-0238">DNA-binding</keyword>
<evidence type="ECO:0000313" key="7">
    <source>
        <dbReference type="EMBL" id="HIT84353.1"/>
    </source>
</evidence>
<comment type="similarity">
    <text evidence="1">Belongs to the 'phage' integrase family.</text>
</comment>
<dbReference type="InterPro" id="IPR011010">
    <property type="entry name" value="DNA_brk_join_enz"/>
</dbReference>
<dbReference type="InterPro" id="IPR013762">
    <property type="entry name" value="Integrase-like_cat_sf"/>
</dbReference>
<dbReference type="PANTHER" id="PTHR30349">
    <property type="entry name" value="PHAGE INTEGRASE-RELATED"/>
    <property type="match status" value="1"/>
</dbReference>